<keyword evidence="4" id="KW-1185">Reference proteome</keyword>
<dbReference type="SUPFAM" id="SSF52821">
    <property type="entry name" value="Rhodanese/Cell cycle control phosphatase"/>
    <property type="match status" value="1"/>
</dbReference>
<evidence type="ECO:0000259" key="2">
    <source>
        <dbReference type="PROSITE" id="PS50206"/>
    </source>
</evidence>
<dbReference type="EMBL" id="JAENIJ010000008">
    <property type="protein sequence ID" value="MBK1882152.1"/>
    <property type="molecule type" value="Genomic_DNA"/>
</dbReference>
<dbReference type="CDD" id="cd00158">
    <property type="entry name" value="RHOD"/>
    <property type="match status" value="1"/>
</dbReference>
<dbReference type="SMART" id="SM00450">
    <property type="entry name" value="RHOD"/>
    <property type="match status" value="1"/>
</dbReference>
<organism evidence="3 4">
    <name type="scientific">Luteolibacter pohnpeiensis</name>
    <dbReference type="NCBI Taxonomy" id="454153"/>
    <lineage>
        <taxon>Bacteria</taxon>
        <taxon>Pseudomonadati</taxon>
        <taxon>Verrucomicrobiota</taxon>
        <taxon>Verrucomicrobiia</taxon>
        <taxon>Verrucomicrobiales</taxon>
        <taxon>Verrucomicrobiaceae</taxon>
        <taxon>Luteolibacter</taxon>
    </lineage>
</organism>
<dbReference type="InterPro" id="IPR036873">
    <property type="entry name" value="Rhodanese-like_dom_sf"/>
</dbReference>
<comment type="caution">
    <text evidence="3">The sequence shown here is derived from an EMBL/GenBank/DDBJ whole genome shotgun (WGS) entry which is preliminary data.</text>
</comment>
<reference evidence="3" key="1">
    <citation type="submission" date="2021-01" db="EMBL/GenBank/DDBJ databases">
        <title>Modified the classification status of verrucomicrobia.</title>
        <authorList>
            <person name="Feng X."/>
        </authorList>
    </citation>
    <scope>NUCLEOTIDE SEQUENCE</scope>
    <source>
        <strain evidence="3">KCTC 22041</strain>
    </source>
</reference>
<dbReference type="AlphaFoldDB" id="A0A934S4J7"/>
<dbReference type="RefSeq" id="WP_200269015.1">
    <property type="nucleotide sequence ID" value="NZ_JAENIJ010000008.1"/>
</dbReference>
<proteinExistence type="predicted"/>
<sequence>MARVESRSNSTTKTSAAASTAPDRTGKRVGSMTRMPLEQFFQLQQTDGALIYDVRPGFVYAFGHVPGAVSWPKRAFASKLSQFEPAILAANRSGKPVVLYCTDAECPDSRTVAGWLTDRGLDVYVLEGGWAAWKEGDLPTE</sequence>
<name>A0A934S4J7_9BACT</name>
<evidence type="ECO:0000313" key="3">
    <source>
        <dbReference type="EMBL" id="MBK1882152.1"/>
    </source>
</evidence>
<dbReference type="Pfam" id="PF00581">
    <property type="entry name" value="Rhodanese"/>
    <property type="match status" value="1"/>
</dbReference>
<feature type="domain" description="Rhodanese" evidence="2">
    <location>
        <begin position="45"/>
        <end position="141"/>
    </location>
</feature>
<dbReference type="PROSITE" id="PS50206">
    <property type="entry name" value="RHODANESE_3"/>
    <property type="match status" value="1"/>
</dbReference>
<protein>
    <submittedName>
        <fullName evidence="3">Rhodanese-like domain-containing protein</fullName>
    </submittedName>
</protein>
<accession>A0A934S4J7</accession>
<gene>
    <name evidence="3" type="ORF">JIN85_06990</name>
</gene>
<feature type="region of interest" description="Disordered" evidence="1">
    <location>
        <begin position="1"/>
        <end position="29"/>
    </location>
</feature>
<dbReference type="InterPro" id="IPR001763">
    <property type="entry name" value="Rhodanese-like_dom"/>
</dbReference>
<feature type="compositionally biased region" description="Low complexity" evidence="1">
    <location>
        <begin position="8"/>
        <end position="21"/>
    </location>
</feature>
<evidence type="ECO:0000313" key="4">
    <source>
        <dbReference type="Proteomes" id="UP000603141"/>
    </source>
</evidence>
<evidence type="ECO:0000256" key="1">
    <source>
        <dbReference type="SAM" id="MobiDB-lite"/>
    </source>
</evidence>
<dbReference type="Gene3D" id="3.40.250.10">
    <property type="entry name" value="Rhodanese-like domain"/>
    <property type="match status" value="1"/>
</dbReference>
<dbReference type="Proteomes" id="UP000603141">
    <property type="component" value="Unassembled WGS sequence"/>
</dbReference>